<feature type="domain" description="Histidine kinase" evidence="15">
    <location>
        <begin position="207"/>
        <end position="416"/>
    </location>
</feature>
<dbReference type="InterPro" id="IPR036097">
    <property type="entry name" value="HisK_dim/P_sf"/>
</dbReference>
<dbReference type="InterPro" id="IPR003661">
    <property type="entry name" value="HisK_dim/P_dom"/>
</dbReference>
<dbReference type="SUPFAM" id="SSF55874">
    <property type="entry name" value="ATPase domain of HSP90 chaperone/DNA topoisomerase II/histidine kinase"/>
    <property type="match status" value="1"/>
</dbReference>
<keyword evidence="11 14" id="KW-1133">Transmembrane helix</keyword>
<keyword evidence="5" id="KW-0597">Phosphoprotein</keyword>
<dbReference type="GO" id="GO:0005886">
    <property type="term" value="C:plasma membrane"/>
    <property type="evidence" value="ECO:0007669"/>
    <property type="project" value="UniProtKB-SubCell"/>
</dbReference>
<feature type="transmembrane region" description="Helical" evidence="14">
    <location>
        <begin position="100"/>
        <end position="117"/>
    </location>
</feature>
<dbReference type="GO" id="GO:0005524">
    <property type="term" value="F:ATP binding"/>
    <property type="evidence" value="ECO:0007669"/>
    <property type="project" value="UniProtKB-KW"/>
</dbReference>
<keyword evidence="12" id="KW-0902">Two-component regulatory system</keyword>
<evidence type="ECO:0000256" key="4">
    <source>
        <dbReference type="ARBA" id="ARBA00022475"/>
    </source>
</evidence>
<accession>A0A3M8CQ48</accession>
<dbReference type="EMBL" id="RHHT01000030">
    <property type="protein sequence ID" value="RNB77561.1"/>
    <property type="molecule type" value="Genomic_DNA"/>
</dbReference>
<dbReference type="Pfam" id="PF00512">
    <property type="entry name" value="HisKA"/>
    <property type="match status" value="1"/>
</dbReference>
<dbReference type="SMART" id="SM00388">
    <property type="entry name" value="HisKA"/>
    <property type="match status" value="1"/>
</dbReference>
<feature type="transmembrane region" description="Helical" evidence="14">
    <location>
        <begin position="129"/>
        <end position="149"/>
    </location>
</feature>
<evidence type="ECO:0000256" key="13">
    <source>
        <dbReference type="ARBA" id="ARBA00023136"/>
    </source>
</evidence>
<keyword evidence="6" id="KW-0808">Transferase</keyword>
<evidence type="ECO:0000259" key="15">
    <source>
        <dbReference type="PROSITE" id="PS50109"/>
    </source>
</evidence>
<dbReference type="EC" id="2.7.13.3" evidence="3"/>
<dbReference type="PANTHER" id="PTHR43065:SF46">
    <property type="entry name" value="C4-DICARBOXYLATE TRANSPORT SENSOR PROTEIN DCTB"/>
    <property type="match status" value="1"/>
</dbReference>
<dbReference type="Gene3D" id="1.10.287.130">
    <property type="match status" value="1"/>
</dbReference>
<evidence type="ECO:0000256" key="8">
    <source>
        <dbReference type="ARBA" id="ARBA00022741"/>
    </source>
</evidence>
<dbReference type="PRINTS" id="PR00344">
    <property type="entry name" value="BCTRLSENSOR"/>
</dbReference>
<comment type="catalytic activity">
    <reaction evidence="1">
        <text>ATP + protein L-histidine = ADP + protein N-phospho-L-histidine.</text>
        <dbReference type="EC" id="2.7.13.3"/>
    </reaction>
</comment>
<keyword evidence="8" id="KW-0547">Nucleotide-binding</keyword>
<organism evidence="16 17">
    <name type="scientific">Brevibacillus panacihumi</name>
    <dbReference type="NCBI Taxonomy" id="497735"/>
    <lineage>
        <taxon>Bacteria</taxon>
        <taxon>Bacillati</taxon>
        <taxon>Bacillota</taxon>
        <taxon>Bacilli</taxon>
        <taxon>Bacillales</taxon>
        <taxon>Paenibacillaceae</taxon>
        <taxon>Brevibacillus</taxon>
    </lineage>
</organism>
<keyword evidence="4" id="KW-1003">Cell membrane</keyword>
<evidence type="ECO:0000256" key="14">
    <source>
        <dbReference type="SAM" id="Phobius"/>
    </source>
</evidence>
<gene>
    <name evidence="16" type="ORF">EDM58_14970</name>
</gene>
<dbReference type="InterPro" id="IPR036890">
    <property type="entry name" value="HATPase_C_sf"/>
</dbReference>
<dbReference type="Pfam" id="PF02518">
    <property type="entry name" value="HATPase_c"/>
    <property type="match status" value="1"/>
</dbReference>
<evidence type="ECO:0000256" key="5">
    <source>
        <dbReference type="ARBA" id="ARBA00022553"/>
    </source>
</evidence>
<dbReference type="RefSeq" id="WP_122914059.1">
    <property type="nucleotide sequence ID" value="NZ_JBCNED010000007.1"/>
</dbReference>
<comment type="subcellular location">
    <subcellularLocation>
        <location evidence="2">Cell membrane</location>
        <topology evidence="2">Multi-pass membrane protein</topology>
    </subcellularLocation>
</comment>
<dbReference type="CDD" id="cd00082">
    <property type="entry name" value="HisKA"/>
    <property type="match status" value="1"/>
</dbReference>
<dbReference type="Gene3D" id="3.30.565.10">
    <property type="entry name" value="Histidine kinase-like ATPase, C-terminal domain"/>
    <property type="match status" value="1"/>
</dbReference>
<evidence type="ECO:0000256" key="3">
    <source>
        <dbReference type="ARBA" id="ARBA00012438"/>
    </source>
</evidence>
<reference evidence="16 17" key="1">
    <citation type="submission" date="2018-10" db="EMBL/GenBank/DDBJ databases">
        <title>Phylogenomics of Brevibacillus.</title>
        <authorList>
            <person name="Dunlap C."/>
        </authorList>
    </citation>
    <scope>NUCLEOTIDE SEQUENCE [LARGE SCALE GENOMIC DNA]</scope>
    <source>
        <strain evidence="16 17">JCM 15085</strain>
    </source>
</reference>
<evidence type="ECO:0000256" key="10">
    <source>
        <dbReference type="ARBA" id="ARBA00022840"/>
    </source>
</evidence>
<evidence type="ECO:0000256" key="1">
    <source>
        <dbReference type="ARBA" id="ARBA00000085"/>
    </source>
</evidence>
<dbReference type="InterPro" id="IPR011620">
    <property type="entry name" value="Sig_transdc_His_kinase_LytS_TM"/>
</dbReference>
<dbReference type="AlphaFoldDB" id="A0A3M8CQ48"/>
<feature type="transmembrane region" description="Helical" evidence="14">
    <location>
        <begin position="31"/>
        <end position="51"/>
    </location>
</feature>
<protein>
    <recommendedName>
        <fullName evidence="3">histidine kinase</fullName>
        <ecNumber evidence="3">2.7.13.3</ecNumber>
    </recommendedName>
</protein>
<dbReference type="SUPFAM" id="SSF47384">
    <property type="entry name" value="Homodimeric domain of signal transducing histidine kinase"/>
    <property type="match status" value="1"/>
</dbReference>
<dbReference type="PROSITE" id="PS50109">
    <property type="entry name" value="HIS_KIN"/>
    <property type="match status" value="1"/>
</dbReference>
<dbReference type="Pfam" id="PF07694">
    <property type="entry name" value="5TM-5TMR_LYT"/>
    <property type="match status" value="1"/>
</dbReference>
<comment type="caution">
    <text evidence="16">The sequence shown here is derived from an EMBL/GenBank/DDBJ whole genome shotgun (WGS) entry which is preliminary data.</text>
</comment>
<feature type="transmembrane region" description="Helical" evidence="14">
    <location>
        <begin position="63"/>
        <end position="88"/>
    </location>
</feature>
<dbReference type="InterPro" id="IPR004358">
    <property type="entry name" value="Sig_transdc_His_kin-like_C"/>
</dbReference>
<evidence type="ECO:0000313" key="16">
    <source>
        <dbReference type="EMBL" id="RNB77561.1"/>
    </source>
</evidence>
<evidence type="ECO:0000256" key="6">
    <source>
        <dbReference type="ARBA" id="ARBA00022679"/>
    </source>
</evidence>
<evidence type="ECO:0000256" key="2">
    <source>
        <dbReference type="ARBA" id="ARBA00004651"/>
    </source>
</evidence>
<dbReference type="GO" id="GO:0071555">
    <property type="term" value="P:cell wall organization"/>
    <property type="evidence" value="ECO:0007669"/>
    <property type="project" value="InterPro"/>
</dbReference>
<evidence type="ECO:0000256" key="7">
    <source>
        <dbReference type="ARBA" id="ARBA00022692"/>
    </source>
</evidence>
<dbReference type="InterPro" id="IPR005467">
    <property type="entry name" value="His_kinase_dom"/>
</dbReference>
<evidence type="ECO:0000313" key="17">
    <source>
        <dbReference type="Proteomes" id="UP000281915"/>
    </source>
</evidence>
<feature type="transmembrane region" description="Helical" evidence="14">
    <location>
        <begin position="7"/>
        <end position="25"/>
    </location>
</feature>
<evidence type="ECO:0000256" key="11">
    <source>
        <dbReference type="ARBA" id="ARBA00022989"/>
    </source>
</evidence>
<evidence type="ECO:0000256" key="9">
    <source>
        <dbReference type="ARBA" id="ARBA00022777"/>
    </source>
</evidence>
<proteinExistence type="predicted"/>
<dbReference type="InterPro" id="IPR003594">
    <property type="entry name" value="HATPase_dom"/>
</dbReference>
<dbReference type="GO" id="GO:0000155">
    <property type="term" value="F:phosphorelay sensor kinase activity"/>
    <property type="evidence" value="ECO:0007669"/>
    <property type="project" value="InterPro"/>
</dbReference>
<sequence length="416" mass="46674">MSLIKEIILQLFFALTPFVLFNIYYRDKIRNYSPSFILFTSFITLLLAMTFSSSAAQGVIFDIRYAIIFFGLVYGGMKIGLILLAEFVLYRLYLGGDGKWVALLILLCCFTLAVVFSRAYRTTQRKTTIVVLAGIVFSITPLIMTYSFLQPYFMQNVPYHLIVIPLQNCVGVWLLMTLFGKAVEDKEIFIRHAQNEKLATISHVASSMVHEVRNPLTAVKGFLTLIKEAPQDLPKVEQYITICLDEVKRTEAILSDYLSISKPLSERQEQVDLSQQLHIVHDVMYPFAIMNNVELEIKEPGVPVMIQANPDEIKQVLVNFIKNAVEACCDIEEGKVTLSLTREANSVILEIRDNGIGMSESDINRLGTVYFSTKSSGTGLGLTYSYNAIQVMGGKIGVSSKPRMGTIFTISFPAQT</sequence>
<keyword evidence="10" id="KW-0067">ATP-binding</keyword>
<keyword evidence="9 16" id="KW-0418">Kinase</keyword>
<dbReference type="PANTHER" id="PTHR43065">
    <property type="entry name" value="SENSOR HISTIDINE KINASE"/>
    <property type="match status" value="1"/>
</dbReference>
<keyword evidence="7 14" id="KW-0812">Transmembrane</keyword>
<name>A0A3M8CQ48_9BACL</name>
<evidence type="ECO:0000256" key="12">
    <source>
        <dbReference type="ARBA" id="ARBA00023012"/>
    </source>
</evidence>
<feature type="transmembrane region" description="Helical" evidence="14">
    <location>
        <begin position="161"/>
        <end position="179"/>
    </location>
</feature>
<keyword evidence="13 14" id="KW-0472">Membrane</keyword>
<dbReference type="Proteomes" id="UP000281915">
    <property type="component" value="Unassembled WGS sequence"/>
</dbReference>
<dbReference type="SMART" id="SM00387">
    <property type="entry name" value="HATPase_c"/>
    <property type="match status" value="1"/>
</dbReference>